<dbReference type="InterPro" id="IPR000524">
    <property type="entry name" value="Tscrpt_reg_HTH_GntR"/>
</dbReference>
<evidence type="ECO:0000256" key="2">
    <source>
        <dbReference type="ARBA" id="ARBA00023125"/>
    </source>
</evidence>
<dbReference type="SUPFAM" id="SSF46785">
    <property type="entry name" value="Winged helix' DNA-binding domain"/>
    <property type="match status" value="1"/>
</dbReference>
<comment type="caution">
    <text evidence="5">The sequence shown here is derived from an EMBL/GenBank/DDBJ whole genome shotgun (WGS) entry which is preliminary data.</text>
</comment>
<keyword evidence="3" id="KW-0804">Transcription</keyword>
<dbReference type="InterPro" id="IPR011711">
    <property type="entry name" value="GntR_C"/>
</dbReference>
<keyword evidence="1" id="KW-0805">Transcription regulation</keyword>
<keyword evidence="6" id="KW-1185">Reference proteome</keyword>
<dbReference type="GO" id="GO:0003700">
    <property type="term" value="F:DNA-binding transcription factor activity"/>
    <property type="evidence" value="ECO:0007669"/>
    <property type="project" value="InterPro"/>
</dbReference>
<dbReference type="Pfam" id="PF07729">
    <property type="entry name" value="FCD"/>
    <property type="match status" value="1"/>
</dbReference>
<evidence type="ECO:0000313" key="6">
    <source>
        <dbReference type="Proteomes" id="UP000319769"/>
    </source>
</evidence>
<sequence length="241" mass="27511">MDTPLYTHVDPPPADRGIPQRERVYRLLREEVMNGRFSPRQRLGEVALAERFGASRTPVREALARLLSDGLIERRDHGFFVTVPNLRELRDLYELRVTLELRGIARAIEDPGLRHDAEILSAELEHWYRMRQAPPEPDPQFVVLDEQFHAALSRSSGNPALTETLVGVNQRIRRVRMYDFLTADRISSTITEHIQIAELVLDGELEPALRALHEHVGESMAVVLERAQRAWSAMSLHSGAF</sequence>
<evidence type="ECO:0000313" key="5">
    <source>
        <dbReference type="EMBL" id="KAA9162574.1"/>
    </source>
</evidence>
<dbReference type="Proteomes" id="UP000319769">
    <property type="component" value="Unassembled WGS sequence"/>
</dbReference>
<dbReference type="RefSeq" id="WP_144747866.1">
    <property type="nucleotide sequence ID" value="NZ_VMNW02000012.1"/>
</dbReference>
<dbReference type="Pfam" id="PF00392">
    <property type="entry name" value="GntR"/>
    <property type="match status" value="1"/>
</dbReference>
<dbReference type="PANTHER" id="PTHR43537">
    <property type="entry name" value="TRANSCRIPTIONAL REGULATOR, GNTR FAMILY"/>
    <property type="match status" value="1"/>
</dbReference>
<dbReference type="Gene3D" id="1.20.120.530">
    <property type="entry name" value="GntR ligand-binding domain-like"/>
    <property type="match status" value="1"/>
</dbReference>
<dbReference type="AlphaFoldDB" id="A0A5N0VAF7"/>
<dbReference type="OrthoDB" id="3186208at2"/>
<dbReference type="InterPro" id="IPR036388">
    <property type="entry name" value="WH-like_DNA-bd_sf"/>
</dbReference>
<dbReference type="PANTHER" id="PTHR43537:SF45">
    <property type="entry name" value="GNTR FAMILY REGULATORY PROTEIN"/>
    <property type="match status" value="1"/>
</dbReference>
<evidence type="ECO:0000256" key="3">
    <source>
        <dbReference type="ARBA" id="ARBA00023163"/>
    </source>
</evidence>
<dbReference type="SUPFAM" id="SSF48008">
    <property type="entry name" value="GntR ligand-binding domain-like"/>
    <property type="match status" value="1"/>
</dbReference>
<proteinExistence type="predicted"/>
<evidence type="ECO:0000259" key="4">
    <source>
        <dbReference type="PROSITE" id="PS50949"/>
    </source>
</evidence>
<dbReference type="CDD" id="cd07377">
    <property type="entry name" value="WHTH_GntR"/>
    <property type="match status" value="1"/>
</dbReference>
<feature type="domain" description="HTH gntR-type" evidence="4">
    <location>
        <begin position="18"/>
        <end position="84"/>
    </location>
</feature>
<dbReference type="SMART" id="SM00895">
    <property type="entry name" value="FCD"/>
    <property type="match status" value="1"/>
</dbReference>
<dbReference type="PROSITE" id="PS50949">
    <property type="entry name" value="HTH_GNTR"/>
    <property type="match status" value="1"/>
</dbReference>
<name>A0A5N0VAF7_9PSEU</name>
<dbReference type="Gene3D" id="1.10.10.10">
    <property type="entry name" value="Winged helix-like DNA-binding domain superfamily/Winged helix DNA-binding domain"/>
    <property type="match status" value="1"/>
</dbReference>
<dbReference type="InterPro" id="IPR008920">
    <property type="entry name" value="TF_FadR/GntR_C"/>
</dbReference>
<dbReference type="InterPro" id="IPR036390">
    <property type="entry name" value="WH_DNA-bd_sf"/>
</dbReference>
<keyword evidence="2" id="KW-0238">DNA-binding</keyword>
<reference evidence="5" key="1">
    <citation type="submission" date="2019-09" db="EMBL/GenBank/DDBJ databases">
        <authorList>
            <person name="Teo W.F.A."/>
            <person name="Duangmal K."/>
        </authorList>
    </citation>
    <scope>NUCLEOTIDE SEQUENCE [LARGE SCALE GENOMIC DNA]</scope>
    <source>
        <strain evidence="5">K81G1</strain>
    </source>
</reference>
<dbReference type="GO" id="GO:0003677">
    <property type="term" value="F:DNA binding"/>
    <property type="evidence" value="ECO:0007669"/>
    <property type="project" value="UniProtKB-KW"/>
</dbReference>
<dbReference type="PRINTS" id="PR00035">
    <property type="entry name" value="HTHGNTR"/>
</dbReference>
<gene>
    <name evidence="5" type="ORF">FPZ12_010960</name>
</gene>
<dbReference type="SMART" id="SM00345">
    <property type="entry name" value="HTH_GNTR"/>
    <property type="match status" value="1"/>
</dbReference>
<evidence type="ECO:0000256" key="1">
    <source>
        <dbReference type="ARBA" id="ARBA00023015"/>
    </source>
</evidence>
<organism evidence="5 6">
    <name type="scientific">Amycolatopsis acidicola</name>
    <dbReference type="NCBI Taxonomy" id="2596893"/>
    <lineage>
        <taxon>Bacteria</taxon>
        <taxon>Bacillati</taxon>
        <taxon>Actinomycetota</taxon>
        <taxon>Actinomycetes</taxon>
        <taxon>Pseudonocardiales</taxon>
        <taxon>Pseudonocardiaceae</taxon>
        <taxon>Amycolatopsis</taxon>
    </lineage>
</organism>
<protein>
    <submittedName>
        <fullName evidence="5">GntR family transcriptional regulator</fullName>
    </submittedName>
</protein>
<dbReference type="EMBL" id="VMNW02000012">
    <property type="protein sequence ID" value="KAA9162574.1"/>
    <property type="molecule type" value="Genomic_DNA"/>
</dbReference>
<accession>A0A5N0VAF7</accession>